<sequence>MISTTDIFPPSPHEEQPPLRSAPGLLQGHTGMAIVHYLIGRHIDNHRFSESGLALLNEVSDVISSVEDLSYAHGLAGIGWGIEWLVQQGLLADTDTDEVLSDVDDLLYKSTLFGKRSSISLHHGTTGLLAYFHKRYTSRNPGSSHIKNLYHHECISLLIDDIATQQTGQRYPFSEGLFLAELGGMMAHLSAVSKINIVTTENILYDAVAATDHFLQQLCDARELPAVPGDGDYYLRALFLAACYEIAGRNTGHATWQLHASVYMETLLQRLETQPAMHSSTDPFRQLAVYSLVSLVLPSCANLAVRQQDICLQTQPPHCLAGGSGLIAISRLAAAAPELTGNWADIFIACV</sequence>
<dbReference type="STRING" id="634771.SAMN04488128_103403"/>
<feature type="region of interest" description="Disordered" evidence="1">
    <location>
        <begin position="1"/>
        <end position="23"/>
    </location>
</feature>
<dbReference type="OrthoDB" id="1092992at2"/>
<dbReference type="SUPFAM" id="SSF158745">
    <property type="entry name" value="LanC-like"/>
    <property type="match status" value="1"/>
</dbReference>
<evidence type="ECO:0000313" key="3">
    <source>
        <dbReference type="Proteomes" id="UP000190367"/>
    </source>
</evidence>
<dbReference type="RefSeq" id="WP_078670757.1">
    <property type="nucleotide sequence ID" value="NZ_FUWZ01000003.1"/>
</dbReference>
<proteinExistence type="predicted"/>
<name>A0A1T4SS51_9BACT</name>
<dbReference type="EMBL" id="FUWZ01000003">
    <property type="protein sequence ID" value="SKA31065.1"/>
    <property type="molecule type" value="Genomic_DNA"/>
</dbReference>
<dbReference type="Proteomes" id="UP000190367">
    <property type="component" value="Unassembled WGS sequence"/>
</dbReference>
<gene>
    <name evidence="2" type="ORF">SAMN04488128_103403</name>
</gene>
<reference evidence="3" key="1">
    <citation type="submission" date="2017-02" db="EMBL/GenBank/DDBJ databases">
        <authorList>
            <person name="Varghese N."/>
            <person name="Submissions S."/>
        </authorList>
    </citation>
    <scope>NUCLEOTIDE SEQUENCE [LARGE SCALE GENOMIC DNA]</scope>
    <source>
        <strain evidence="3">DSM 22224</strain>
    </source>
</reference>
<accession>A0A1T4SS51</accession>
<evidence type="ECO:0008006" key="4">
    <source>
        <dbReference type="Google" id="ProtNLM"/>
    </source>
</evidence>
<dbReference type="AlphaFoldDB" id="A0A1T4SS51"/>
<organism evidence="2 3">
    <name type="scientific">Chitinophaga eiseniae</name>
    <dbReference type="NCBI Taxonomy" id="634771"/>
    <lineage>
        <taxon>Bacteria</taxon>
        <taxon>Pseudomonadati</taxon>
        <taxon>Bacteroidota</taxon>
        <taxon>Chitinophagia</taxon>
        <taxon>Chitinophagales</taxon>
        <taxon>Chitinophagaceae</taxon>
        <taxon>Chitinophaga</taxon>
    </lineage>
</organism>
<dbReference type="Gene3D" id="1.50.10.20">
    <property type="match status" value="1"/>
</dbReference>
<protein>
    <recommendedName>
        <fullName evidence="4">Lanthionine synthetase C-like protein</fullName>
    </recommendedName>
</protein>
<evidence type="ECO:0000256" key="1">
    <source>
        <dbReference type="SAM" id="MobiDB-lite"/>
    </source>
</evidence>
<keyword evidence="3" id="KW-1185">Reference proteome</keyword>
<evidence type="ECO:0000313" key="2">
    <source>
        <dbReference type="EMBL" id="SKA31065.1"/>
    </source>
</evidence>